<dbReference type="Proteomes" id="UP000324800">
    <property type="component" value="Unassembled WGS sequence"/>
</dbReference>
<sequence>MTTLDNSLSQSSFDDDSSEYEYEIVEDDSEPINTSDKPSSVLKPEKKNIVSNLKDVLAKAHLLPKSGILHLQKQVR</sequence>
<gene>
    <name evidence="2" type="ORF">EZS28_016121</name>
</gene>
<evidence type="ECO:0000313" key="3">
    <source>
        <dbReference type="Proteomes" id="UP000324800"/>
    </source>
</evidence>
<evidence type="ECO:0000313" key="2">
    <source>
        <dbReference type="EMBL" id="KAA6388355.1"/>
    </source>
</evidence>
<protein>
    <submittedName>
        <fullName evidence="2">Uncharacterized protein</fullName>
    </submittedName>
</protein>
<evidence type="ECO:0000256" key="1">
    <source>
        <dbReference type="SAM" id="MobiDB-lite"/>
    </source>
</evidence>
<proteinExistence type="predicted"/>
<name>A0A5J4W0H9_9EUKA</name>
<dbReference type="EMBL" id="SNRW01004020">
    <property type="protein sequence ID" value="KAA6388355.1"/>
    <property type="molecule type" value="Genomic_DNA"/>
</dbReference>
<comment type="caution">
    <text evidence="2">The sequence shown here is derived from an EMBL/GenBank/DDBJ whole genome shotgun (WGS) entry which is preliminary data.</text>
</comment>
<organism evidence="2 3">
    <name type="scientific">Streblomastix strix</name>
    <dbReference type="NCBI Taxonomy" id="222440"/>
    <lineage>
        <taxon>Eukaryota</taxon>
        <taxon>Metamonada</taxon>
        <taxon>Preaxostyla</taxon>
        <taxon>Oxymonadida</taxon>
        <taxon>Streblomastigidae</taxon>
        <taxon>Streblomastix</taxon>
    </lineage>
</organism>
<reference evidence="2 3" key="1">
    <citation type="submission" date="2019-03" db="EMBL/GenBank/DDBJ databases">
        <title>Single cell metagenomics reveals metabolic interactions within the superorganism composed of flagellate Streblomastix strix and complex community of Bacteroidetes bacteria on its surface.</title>
        <authorList>
            <person name="Treitli S.C."/>
            <person name="Kolisko M."/>
            <person name="Husnik F."/>
            <person name="Keeling P."/>
            <person name="Hampl V."/>
        </authorList>
    </citation>
    <scope>NUCLEOTIDE SEQUENCE [LARGE SCALE GENOMIC DNA]</scope>
    <source>
        <strain evidence="2">ST1C</strain>
    </source>
</reference>
<dbReference type="AlphaFoldDB" id="A0A5J4W0H9"/>
<feature type="region of interest" description="Disordered" evidence="1">
    <location>
        <begin position="24"/>
        <end position="43"/>
    </location>
</feature>
<accession>A0A5J4W0H9</accession>